<evidence type="ECO:0000313" key="4">
    <source>
        <dbReference type="Proteomes" id="UP001203410"/>
    </source>
</evidence>
<feature type="chain" id="PRO_5046231208" description="DUF5672 domain-containing protein" evidence="1">
    <location>
        <begin position="25"/>
        <end position="254"/>
    </location>
</feature>
<proteinExistence type="predicted"/>
<gene>
    <name evidence="3" type="ORF">LZ496_00630</name>
</gene>
<evidence type="ECO:0000259" key="2">
    <source>
        <dbReference type="Pfam" id="PF18922"/>
    </source>
</evidence>
<dbReference type="Pfam" id="PF18922">
    <property type="entry name" value="DUF5672"/>
    <property type="match status" value="1"/>
</dbReference>
<accession>A0ABT0RQW0</accession>
<feature type="signal peptide" evidence="1">
    <location>
        <begin position="1"/>
        <end position="24"/>
    </location>
</feature>
<reference evidence="3 4" key="1">
    <citation type="submission" date="2022-05" db="EMBL/GenBank/DDBJ databases">
        <authorList>
            <person name="Jo J.-H."/>
            <person name="Im W.-T."/>
        </authorList>
    </citation>
    <scope>NUCLEOTIDE SEQUENCE [LARGE SCALE GENOMIC DNA]</scope>
    <source>
        <strain evidence="3 4">NSE70-1</strain>
    </source>
</reference>
<dbReference type="RefSeq" id="WP_249902672.1">
    <property type="nucleotide sequence ID" value="NZ_JAMGBA010000001.1"/>
</dbReference>
<evidence type="ECO:0000313" key="3">
    <source>
        <dbReference type="EMBL" id="MCL6697296.1"/>
    </source>
</evidence>
<dbReference type="InterPro" id="IPR043729">
    <property type="entry name" value="DUF5672"/>
</dbReference>
<keyword evidence="4" id="KW-1185">Reference proteome</keyword>
<keyword evidence="1" id="KW-0732">Signal</keyword>
<protein>
    <recommendedName>
        <fullName evidence="2">DUF5672 domain-containing protein</fullName>
    </recommendedName>
</protein>
<organism evidence="3 4">
    <name type="scientific">Sphingomonas caseinilyticus</name>
    <dbReference type="NCBI Taxonomy" id="2908205"/>
    <lineage>
        <taxon>Bacteria</taxon>
        <taxon>Pseudomonadati</taxon>
        <taxon>Pseudomonadota</taxon>
        <taxon>Alphaproteobacteria</taxon>
        <taxon>Sphingomonadales</taxon>
        <taxon>Sphingomonadaceae</taxon>
        <taxon>Sphingomonas</taxon>
    </lineage>
</organism>
<feature type="domain" description="DUF5672" evidence="2">
    <location>
        <begin position="59"/>
        <end position="183"/>
    </location>
</feature>
<dbReference type="Proteomes" id="UP001203410">
    <property type="component" value="Unassembled WGS sequence"/>
</dbReference>
<sequence length="254" mass="28928">MAKIQLPTVTLCAAASVNMPATVAALHASMAHLEFAECLLFTDGERATCESIRQVRIPRLRSSLDYSEFMIRSLPEHIRTEHCLVVQWDGFVINADRWDPSFLNFDYIGAPWPQFDDGHNVGNGGFSLRSRRLLNACRDDHFRPGGAEDLAICRVNRPMLESEFAIRFADLPTAERFSFERTMPAAPTFGFHGVFNMIEAIGEDAFWNHYLGLDDRTSAHLDFWQILRQLGRGPHASRRRRKFVVDRLAGLFRS</sequence>
<name>A0ABT0RQW0_9SPHN</name>
<comment type="caution">
    <text evidence="3">The sequence shown here is derived from an EMBL/GenBank/DDBJ whole genome shotgun (WGS) entry which is preliminary data.</text>
</comment>
<dbReference type="EMBL" id="JAMGBA010000001">
    <property type="protein sequence ID" value="MCL6697296.1"/>
    <property type="molecule type" value="Genomic_DNA"/>
</dbReference>
<evidence type="ECO:0000256" key="1">
    <source>
        <dbReference type="SAM" id="SignalP"/>
    </source>
</evidence>